<dbReference type="Proteomes" id="UP000322634">
    <property type="component" value="Unassembled WGS sequence"/>
</dbReference>
<dbReference type="EMBL" id="VSFF01000005">
    <property type="protein sequence ID" value="TYC15013.1"/>
    <property type="molecule type" value="Genomic_DNA"/>
</dbReference>
<dbReference type="OrthoDB" id="3478678at2"/>
<protein>
    <submittedName>
        <fullName evidence="1">Uncharacterized protein</fullName>
    </submittedName>
</protein>
<evidence type="ECO:0000313" key="1">
    <source>
        <dbReference type="EMBL" id="TYC15013.1"/>
    </source>
</evidence>
<name>A0A5D0UBP6_9ACTN</name>
<gene>
    <name evidence="1" type="ORF">FXF65_12855</name>
</gene>
<reference evidence="1 2" key="1">
    <citation type="submission" date="2019-08" db="EMBL/GenBank/DDBJ databases">
        <title>Actinomadura sp. nov. CYP1-5 isolated from mountain soil.</title>
        <authorList>
            <person name="Songsumanus A."/>
            <person name="Kuncharoen N."/>
            <person name="Kudo T."/>
            <person name="Yuki M."/>
            <person name="Igarashi Y."/>
            <person name="Tanasupawat S."/>
        </authorList>
    </citation>
    <scope>NUCLEOTIDE SEQUENCE [LARGE SCALE GENOMIC DNA]</scope>
    <source>
        <strain evidence="1 2">GKU157</strain>
    </source>
</reference>
<evidence type="ECO:0000313" key="2">
    <source>
        <dbReference type="Proteomes" id="UP000322634"/>
    </source>
</evidence>
<dbReference type="RefSeq" id="WP_148350101.1">
    <property type="nucleotide sequence ID" value="NZ_JBHSBF010000027.1"/>
</dbReference>
<dbReference type="AlphaFoldDB" id="A0A5D0UBP6"/>
<keyword evidence="2" id="KW-1185">Reference proteome</keyword>
<sequence>MKTTSDAEQAGARLGALRDRLDVCGYDLDLDETGLTVVAPVSDGPRMADKVTCRPRDSDGGALWFWTSWGEPIAQADRIIDAQVVIGGYLKPSL</sequence>
<accession>A0A5D0UBP6</accession>
<proteinExistence type="predicted"/>
<organism evidence="1 2">
    <name type="scientific">Actinomadura syzygii</name>
    <dbReference type="NCBI Taxonomy" id="1427538"/>
    <lineage>
        <taxon>Bacteria</taxon>
        <taxon>Bacillati</taxon>
        <taxon>Actinomycetota</taxon>
        <taxon>Actinomycetes</taxon>
        <taxon>Streptosporangiales</taxon>
        <taxon>Thermomonosporaceae</taxon>
        <taxon>Actinomadura</taxon>
    </lineage>
</organism>
<comment type="caution">
    <text evidence="1">The sequence shown here is derived from an EMBL/GenBank/DDBJ whole genome shotgun (WGS) entry which is preliminary data.</text>
</comment>